<dbReference type="InterPro" id="IPR002028">
    <property type="entry name" value="Trp_synthase_suA"/>
</dbReference>
<comment type="pathway">
    <text evidence="2 9">Amino-acid biosynthesis; L-tryptophan biosynthesis; L-tryptophan from chorismate: step 5/5.</text>
</comment>
<dbReference type="AlphaFoldDB" id="A0A2U3D738"/>
<evidence type="ECO:0000256" key="5">
    <source>
        <dbReference type="ARBA" id="ARBA00022822"/>
    </source>
</evidence>
<evidence type="ECO:0000256" key="7">
    <source>
        <dbReference type="ARBA" id="ARBA00023239"/>
    </source>
</evidence>
<evidence type="ECO:0000256" key="9">
    <source>
        <dbReference type="HAMAP-Rule" id="MF_00131"/>
    </source>
</evidence>
<keyword evidence="5 9" id="KW-0822">Tryptophan biosynthesis</keyword>
<gene>
    <name evidence="9" type="primary">trpA</name>
    <name evidence="11" type="ORF">BM613_10420</name>
</gene>
<comment type="subunit">
    <text evidence="3 9">Tetramer of two alpha and two beta chains.</text>
</comment>
<dbReference type="UniPathway" id="UPA00035">
    <property type="reaction ID" value="UER00044"/>
</dbReference>
<name>A0A2U3D738_SULT2</name>
<dbReference type="PANTHER" id="PTHR43406:SF1">
    <property type="entry name" value="TRYPTOPHAN SYNTHASE ALPHA CHAIN, CHLOROPLASTIC"/>
    <property type="match status" value="1"/>
</dbReference>
<sequence>MRQRGKRAAFIPFVEAGDPNEAYSLQLIVELAQFADVIEIGIPYSDPLADGPVIQAGSLRALQAGMTLKKALALIARVRAVTNVPIVVFTYVNPVIQYGPERLLQACTEVGADGLIIPDLPYEESEEIRQLADRFKLALIPLISLTSQERITKIAASATGFAYCVSSLGVTGERANFAADLEEFVKTVKAASPVPVAVGFGVSQPEHVRTLSAYADGVIVGSALVRRCQEIAAAQNAHQPELADKALHELIQFARSLSDAAASAE</sequence>
<dbReference type="Pfam" id="PF00290">
    <property type="entry name" value="Trp_syntA"/>
    <property type="match status" value="1"/>
</dbReference>
<evidence type="ECO:0000313" key="11">
    <source>
        <dbReference type="EMBL" id="PWI57094.1"/>
    </source>
</evidence>
<comment type="caution">
    <text evidence="11">The sequence shown here is derived from an EMBL/GenBank/DDBJ whole genome shotgun (WGS) entry which is preliminary data.</text>
</comment>
<dbReference type="NCBIfam" id="TIGR00262">
    <property type="entry name" value="trpA"/>
    <property type="match status" value="1"/>
</dbReference>
<dbReference type="GO" id="GO:0004834">
    <property type="term" value="F:tryptophan synthase activity"/>
    <property type="evidence" value="ECO:0007669"/>
    <property type="project" value="UniProtKB-UniRule"/>
</dbReference>
<evidence type="ECO:0000256" key="3">
    <source>
        <dbReference type="ARBA" id="ARBA00011270"/>
    </source>
</evidence>
<dbReference type="InterPro" id="IPR013785">
    <property type="entry name" value="Aldolase_TIM"/>
</dbReference>
<reference evidence="11 12" key="1">
    <citation type="submission" date="2016-11" db="EMBL/GenBank/DDBJ databases">
        <title>Comparative genomics of Acidibacillus ferroxidans species.</title>
        <authorList>
            <person name="Oliveira G."/>
            <person name="Nunes G."/>
            <person name="Oliveira R."/>
            <person name="Araujo F."/>
            <person name="Salim A."/>
            <person name="Scholte L."/>
            <person name="Morais D."/>
            <person name="Nancucheo I."/>
            <person name="Johnson D.B."/>
            <person name="Grail B."/>
            <person name="Bittencourt J."/>
            <person name="Valadares R."/>
        </authorList>
    </citation>
    <scope>NUCLEOTIDE SEQUENCE [LARGE SCALE GENOMIC DNA]</scope>
    <source>
        <strain evidence="11 12">Y002</strain>
    </source>
</reference>
<evidence type="ECO:0000256" key="8">
    <source>
        <dbReference type="ARBA" id="ARBA00049047"/>
    </source>
</evidence>
<organism evidence="11 12">
    <name type="scientific">Sulfoacidibacillus thermotolerans</name>
    <name type="common">Acidibacillus sulfuroxidans</name>
    <dbReference type="NCBI Taxonomy" id="1765684"/>
    <lineage>
        <taxon>Bacteria</taxon>
        <taxon>Bacillati</taxon>
        <taxon>Bacillota</taxon>
        <taxon>Bacilli</taxon>
        <taxon>Bacillales</taxon>
        <taxon>Alicyclobacillaceae</taxon>
        <taxon>Sulfoacidibacillus</taxon>
    </lineage>
</organism>
<feature type="active site" description="Proton acceptor" evidence="9">
    <location>
        <position position="50"/>
    </location>
</feature>
<dbReference type="EC" id="4.2.1.20" evidence="9"/>
<dbReference type="EMBL" id="MPDK01000019">
    <property type="protein sequence ID" value="PWI57094.1"/>
    <property type="molecule type" value="Genomic_DNA"/>
</dbReference>
<comment type="similarity">
    <text evidence="9 10">Belongs to the TrpA family.</text>
</comment>
<keyword evidence="7 9" id="KW-0456">Lyase</keyword>
<dbReference type="HAMAP" id="MF_00131">
    <property type="entry name" value="Trp_synth_alpha"/>
    <property type="match status" value="1"/>
</dbReference>
<dbReference type="Gene3D" id="3.20.20.70">
    <property type="entry name" value="Aldolase class I"/>
    <property type="match status" value="1"/>
</dbReference>
<proteinExistence type="inferred from homology"/>
<evidence type="ECO:0000256" key="4">
    <source>
        <dbReference type="ARBA" id="ARBA00022605"/>
    </source>
</evidence>
<dbReference type="PROSITE" id="PS00167">
    <property type="entry name" value="TRP_SYNTHASE_ALPHA"/>
    <property type="match status" value="1"/>
</dbReference>
<comment type="catalytic activity">
    <reaction evidence="8 9">
        <text>(1S,2R)-1-C-(indol-3-yl)glycerol 3-phosphate + L-serine = D-glyceraldehyde 3-phosphate + L-tryptophan + H2O</text>
        <dbReference type="Rhea" id="RHEA:10532"/>
        <dbReference type="ChEBI" id="CHEBI:15377"/>
        <dbReference type="ChEBI" id="CHEBI:33384"/>
        <dbReference type="ChEBI" id="CHEBI:57912"/>
        <dbReference type="ChEBI" id="CHEBI:58866"/>
        <dbReference type="ChEBI" id="CHEBI:59776"/>
        <dbReference type="EC" id="4.2.1.20"/>
    </reaction>
</comment>
<accession>A0A2U3D738</accession>
<dbReference type="GO" id="GO:0005829">
    <property type="term" value="C:cytosol"/>
    <property type="evidence" value="ECO:0007669"/>
    <property type="project" value="TreeGrafter"/>
</dbReference>
<dbReference type="PANTHER" id="PTHR43406">
    <property type="entry name" value="TRYPTOPHAN SYNTHASE, ALPHA CHAIN"/>
    <property type="match status" value="1"/>
</dbReference>
<evidence type="ECO:0000256" key="6">
    <source>
        <dbReference type="ARBA" id="ARBA00023141"/>
    </source>
</evidence>
<dbReference type="SUPFAM" id="SSF51366">
    <property type="entry name" value="Ribulose-phoshate binding barrel"/>
    <property type="match status" value="1"/>
</dbReference>
<protein>
    <recommendedName>
        <fullName evidence="9">Tryptophan synthase alpha chain</fullName>
        <ecNumber evidence="9">4.2.1.20</ecNumber>
    </recommendedName>
</protein>
<evidence type="ECO:0000256" key="10">
    <source>
        <dbReference type="RuleBase" id="RU003662"/>
    </source>
</evidence>
<dbReference type="InterPro" id="IPR018204">
    <property type="entry name" value="Trp_synthase_alpha_AS"/>
</dbReference>
<dbReference type="InterPro" id="IPR011060">
    <property type="entry name" value="RibuloseP-bd_barrel"/>
</dbReference>
<dbReference type="CDD" id="cd04724">
    <property type="entry name" value="Tryptophan_synthase_alpha"/>
    <property type="match status" value="1"/>
</dbReference>
<comment type="function">
    <text evidence="1 9">The alpha subunit is responsible for the aldol cleavage of indoleglycerol phosphate to indole and glyceraldehyde 3-phosphate.</text>
</comment>
<keyword evidence="4 9" id="KW-0028">Amino-acid biosynthesis</keyword>
<keyword evidence="12" id="KW-1185">Reference proteome</keyword>
<feature type="active site" description="Proton acceptor" evidence="9">
    <location>
        <position position="39"/>
    </location>
</feature>
<evidence type="ECO:0000313" key="12">
    <source>
        <dbReference type="Proteomes" id="UP000245380"/>
    </source>
</evidence>
<evidence type="ECO:0000256" key="1">
    <source>
        <dbReference type="ARBA" id="ARBA00003365"/>
    </source>
</evidence>
<dbReference type="FunFam" id="3.20.20.70:FF:000037">
    <property type="entry name" value="Tryptophan synthase alpha chain"/>
    <property type="match status" value="1"/>
</dbReference>
<evidence type="ECO:0000256" key="2">
    <source>
        <dbReference type="ARBA" id="ARBA00004733"/>
    </source>
</evidence>
<keyword evidence="6 9" id="KW-0057">Aromatic amino acid biosynthesis</keyword>
<dbReference type="Proteomes" id="UP000245380">
    <property type="component" value="Unassembled WGS sequence"/>
</dbReference>